<dbReference type="InterPro" id="IPR000031">
    <property type="entry name" value="PurE_dom"/>
</dbReference>
<evidence type="ECO:0000256" key="4">
    <source>
        <dbReference type="PIRNR" id="PIRNR001338"/>
    </source>
</evidence>
<dbReference type="PATRIC" id="fig|1408281.3.peg.653"/>
<dbReference type="UniPathway" id="UPA00074">
    <property type="reaction ID" value="UER00943"/>
</dbReference>
<accession>A0A0G3WJI2</accession>
<feature type="binding site" evidence="3 5">
    <location>
        <position position="13"/>
    </location>
    <ligand>
        <name>substrate</name>
    </ligand>
</feature>
<dbReference type="KEGG" id="epo:Epro_0638"/>
<dbReference type="GO" id="GO:0006189">
    <property type="term" value="P:'de novo' IMP biosynthetic process"/>
    <property type="evidence" value="ECO:0007669"/>
    <property type="project" value="UniProtKB-UniRule"/>
</dbReference>
<dbReference type="SUPFAM" id="SSF52255">
    <property type="entry name" value="N5-CAIR mutase (phosphoribosylaminoimidazole carboxylase, PurE)"/>
    <property type="match status" value="1"/>
</dbReference>
<dbReference type="PANTHER" id="PTHR23046:SF2">
    <property type="entry name" value="PHOSPHORIBOSYLAMINOIMIDAZOLE CARBOXYLASE"/>
    <property type="match status" value="1"/>
</dbReference>
<dbReference type="InterPro" id="IPR033747">
    <property type="entry name" value="PurE_ClassI"/>
</dbReference>
<dbReference type="STRING" id="1408281.Epro_0638"/>
<name>A0A0G3WJI2_9BACT</name>
<organism evidence="7 8">
    <name type="scientific">Endomicrobium proavitum</name>
    <dbReference type="NCBI Taxonomy" id="1408281"/>
    <lineage>
        <taxon>Bacteria</taxon>
        <taxon>Pseudomonadati</taxon>
        <taxon>Elusimicrobiota</taxon>
        <taxon>Endomicrobiia</taxon>
        <taxon>Endomicrobiales</taxon>
        <taxon>Endomicrobiaceae</taxon>
        <taxon>Endomicrobium</taxon>
    </lineage>
</organism>
<comment type="catalytic activity">
    <reaction evidence="3 4">
        <text>5-carboxyamino-1-(5-phospho-D-ribosyl)imidazole + H(+) = 5-amino-1-(5-phospho-D-ribosyl)imidazole-4-carboxylate</text>
        <dbReference type="Rhea" id="RHEA:13193"/>
        <dbReference type="ChEBI" id="CHEBI:15378"/>
        <dbReference type="ChEBI" id="CHEBI:58730"/>
        <dbReference type="ChEBI" id="CHEBI:77657"/>
        <dbReference type="EC" id="5.4.99.18"/>
    </reaction>
</comment>
<sequence length="178" mass="18551">MDNRTDVAIIVGSASDLPVINETVKMLKEFGLAYSINIASAHRTTQHLKQSIQGAESSGAKVFITAAGMAAALPGVVASETIVPVIGVPMEGKNLASLDALFAIVQMPKGVPVATVAVGKAGAVNAAVLAAQIIAVSNDALKEKLVEYKKKQAESVVKEDLKLQKDGIEKYLQQQAGK</sequence>
<evidence type="ECO:0000256" key="2">
    <source>
        <dbReference type="ARBA" id="ARBA00023235"/>
    </source>
</evidence>
<dbReference type="AlphaFoldDB" id="A0A0G3WJI2"/>
<evidence type="ECO:0000256" key="5">
    <source>
        <dbReference type="PIRSR" id="PIRSR001338-1"/>
    </source>
</evidence>
<comment type="pathway">
    <text evidence="3 4">Purine metabolism; IMP biosynthesis via de novo pathway; 5-amino-1-(5-phospho-D-ribosyl)imidazole-4-carboxylate from 5-amino-1-(5-phospho-D-ribosyl)imidazole (N5-CAIR route): step 2/2.</text>
</comment>
<dbReference type="OrthoDB" id="9791908at2"/>
<evidence type="ECO:0000259" key="6">
    <source>
        <dbReference type="SMART" id="SM01001"/>
    </source>
</evidence>
<dbReference type="EC" id="5.4.99.18" evidence="3 4"/>
<evidence type="ECO:0000313" key="8">
    <source>
        <dbReference type="Proteomes" id="UP000035337"/>
    </source>
</evidence>
<protein>
    <recommendedName>
        <fullName evidence="3 4">N5-carboxyaminoimidazole ribonucleotide mutase</fullName>
        <shortName evidence="3 4">N5-CAIR mutase</shortName>
        <ecNumber evidence="3 4">5.4.99.18</ecNumber>
    </recommendedName>
    <alternativeName>
        <fullName evidence="3">5-(carboxyamino)imidazole ribonucleotide mutase</fullName>
    </alternativeName>
</protein>
<comment type="similarity">
    <text evidence="3">Belongs to the AIR carboxylase family. Class I subfamily.</text>
</comment>
<dbReference type="GO" id="GO:0034023">
    <property type="term" value="F:5-(carboxyamino)imidazole ribonucleotide mutase activity"/>
    <property type="evidence" value="ECO:0007669"/>
    <property type="project" value="UniProtKB-UniRule"/>
</dbReference>
<dbReference type="PIRSF" id="PIRSF001338">
    <property type="entry name" value="AIR_carboxylase"/>
    <property type="match status" value="1"/>
</dbReference>
<comment type="function">
    <text evidence="3 4">Catalyzes the conversion of N5-carboxyaminoimidazole ribonucleotide (N5-CAIR) to 4-carboxy-5-aminoimidazole ribonucleotide (CAIR).</text>
</comment>
<dbReference type="NCBIfam" id="TIGR01162">
    <property type="entry name" value="purE"/>
    <property type="match status" value="1"/>
</dbReference>
<feature type="binding site" evidence="3 5">
    <location>
        <position position="43"/>
    </location>
    <ligand>
        <name>substrate</name>
    </ligand>
</feature>
<evidence type="ECO:0000313" key="7">
    <source>
        <dbReference type="EMBL" id="AKL98017.1"/>
    </source>
</evidence>
<reference evidence="7 8" key="1">
    <citation type="submission" date="2014-09" db="EMBL/GenBank/DDBJ databases">
        <title>Complete genome sequence of Endomicrobium proavitum.</title>
        <authorList>
            <person name="Zheng H."/>
        </authorList>
    </citation>
    <scope>NUCLEOTIDE SEQUENCE [LARGE SCALE GENOMIC DNA]</scope>
    <source>
        <strain evidence="7 8">Rsa215</strain>
    </source>
</reference>
<dbReference type="Gene3D" id="3.40.50.1970">
    <property type="match status" value="1"/>
</dbReference>
<keyword evidence="8" id="KW-1185">Reference proteome</keyword>
<dbReference type="SMART" id="SM01001">
    <property type="entry name" value="AIRC"/>
    <property type="match status" value="1"/>
</dbReference>
<dbReference type="Proteomes" id="UP000035337">
    <property type="component" value="Chromosome"/>
</dbReference>
<feature type="binding site" evidence="3 5">
    <location>
        <position position="16"/>
    </location>
    <ligand>
        <name>substrate</name>
    </ligand>
</feature>
<dbReference type="RefSeq" id="WP_052570550.1">
    <property type="nucleotide sequence ID" value="NZ_CP009498.1"/>
</dbReference>
<gene>
    <name evidence="3 7" type="primary">purE</name>
    <name evidence="7" type="ORF">Epro_0638</name>
</gene>
<dbReference type="InterPro" id="IPR024694">
    <property type="entry name" value="PurE_prokaryotes"/>
</dbReference>
<proteinExistence type="inferred from homology"/>
<dbReference type="PANTHER" id="PTHR23046">
    <property type="entry name" value="PHOSPHORIBOSYLAMINOIMIDAZOLE CARBOXYLASE CATALYTIC SUBUNIT"/>
    <property type="match status" value="1"/>
</dbReference>
<keyword evidence="2 3" id="KW-0413">Isomerase</keyword>
<dbReference type="Pfam" id="PF00731">
    <property type="entry name" value="AIRC"/>
    <property type="match status" value="1"/>
</dbReference>
<dbReference type="HAMAP" id="MF_01929">
    <property type="entry name" value="PurE_classI"/>
    <property type="match status" value="1"/>
</dbReference>
<dbReference type="EMBL" id="CP009498">
    <property type="protein sequence ID" value="AKL98017.1"/>
    <property type="molecule type" value="Genomic_DNA"/>
</dbReference>
<evidence type="ECO:0000256" key="3">
    <source>
        <dbReference type="HAMAP-Rule" id="MF_01929"/>
    </source>
</evidence>
<keyword evidence="1 3" id="KW-0658">Purine biosynthesis</keyword>
<feature type="domain" description="PurE" evidence="6">
    <location>
        <begin position="5"/>
        <end position="156"/>
    </location>
</feature>
<evidence type="ECO:0000256" key="1">
    <source>
        <dbReference type="ARBA" id="ARBA00022755"/>
    </source>
</evidence>